<comment type="caution">
    <text evidence="1">The sequence shown here is derived from an EMBL/GenBank/DDBJ whole genome shotgun (WGS) entry which is preliminary data.</text>
</comment>
<keyword evidence="2" id="KW-1185">Reference proteome</keyword>
<name>A0ACC6SG85_9BACI</name>
<organism evidence="1 2">
    <name type="scientific">Robertmurraya yapensis</name>
    <name type="common">ex Hitch et al 2024</name>
    <dbReference type="NCBI Taxonomy" id="3133160"/>
    <lineage>
        <taxon>Bacteria</taxon>
        <taxon>Bacillati</taxon>
        <taxon>Bacillota</taxon>
        <taxon>Bacilli</taxon>
        <taxon>Bacillales</taxon>
        <taxon>Bacillaceae</taxon>
        <taxon>Robertmurraya</taxon>
    </lineage>
</organism>
<proteinExistence type="predicted"/>
<evidence type="ECO:0000313" key="2">
    <source>
        <dbReference type="Proteomes" id="UP001439875"/>
    </source>
</evidence>
<gene>
    <name evidence="1" type="ORF">WMO40_20545</name>
</gene>
<protein>
    <submittedName>
        <fullName evidence="1">Uncharacterized protein</fullName>
    </submittedName>
</protein>
<evidence type="ECO:0000313" key="1">
    <source>
        <dbReference type="EMBL" id="MEQ2529067.1"/>
    </source>
</evidence>
<dbReference type="EMBL" id="JBBMEW010000027">
    <property type="protein sequence ID" value="MEQ2529067.1"/>
    <property type="molecule type" value="Genomic_DNA"/>
</dbReference>
<accession>A0ACC6SG85</accession>
<sequence length="79" mass="9139">MKKAKLVNKPKNKYPSLSNGTTYLIGPTSLNKGTHYYYYDLSGTFLGCLPVDWFEVMNINEDSKTEKRVELRVEQLTLF</sequence>
<reference evidence="1" key="1">
    <citation type="submission" date="2024-03" db="EMBL/GenBank/DDBJ databases">
        <title>Human intestinal bacterial collection.</title>
        <authorList>
            <person name="Pauvert C."/>
            <person name="Hitch T.C.A."/>
            <person name="Clavel T."/>
        </authorList>
    </citation>
    <scope>NUCLEOTIDE SEQUENCE</scope>
    <source>
        <strain evidence="1">CLA-AA-H227</strain>
    </source>
</reference>
<dbReference type="Proteomes" id="UP001439875">
    <property type="component" value="Unassembled WGS sequence"/>
</dbReference>